<organism evidence="1 2">
    <name type="scientific">Sporomusa acidovorans (strain ATCC 49682 / DSM 3132 / Mol)</name>
    <dbReference type="NCBI Taxonomy" id="1123286"/>
    <lineage>
        <taxon>Bacteria</taxon>
        <taxon>Bacillati</taxon>
        <taxon>Bacillota</taxon>
        <taxon>Negativicutes</taxon>
        <taxon>Selenomonadales</taxon>
        <taxon>Sporomusaceae</taxon>
        <taxon>Sporomusa</taxon>
    </lineage>
</organism>
<dbReference type="EMBL" id="CP155571">
    <property type="protein sequence ID" value="XFO72971.1"/>
    <property type="molecule type" value="Genomic_DNA"/>
</dbReference>
<protein>
    <submittedName>
        <fullName evidence="1">Uncharacterized protein</fullName>
    </submittedName>
</protein>
<name>A0ABZ3J501_SPOA4</name>
<proteinExistence type="predicted"/>
<accession>A0ABZ3J501</accession>
<reference evidence="1" key="1">
    <citation type="submission" date="2024-05" db="EMBL/GenBank/DDBJ databases">
        <title>Isolation and characterization of Sporomusa carbonis sp. nov., a carboxydotrophic hydrogenogen in the genus of Sporomusa isolated from a charcoal burning pile.</title>
        <authorList>
            <person name="Boeer T."/>
            <person name="Rosenbaum F."/>
            <person name="Eysell L."/>
            <person name="Mueller V."/>
            <person name="Daniel R."/>
            <person name="Poehlein A."/>
        </authorList>
    </citation>
    <scope>NUCLEOTIDE SEQUENCE [LARGE SCALE GENOMIC DNA]</scope>
    <source>
        <strain evidence="1">DSM 3132</strain>
    </source>
</reference>
<dbReference type="Proteomes" id="UP000216052">
    <property type="component" value="Chromosome"/>
</dbReference>
<evidence type="ECO:0000313" key="2">
    <source>
        <dbReference type="Proteomes" id="UP000216052"/>
    </source>
</evidence>
<gene>
    <name evidence="1" type="ORF">SPACI_030280</name>
</gene>
<keyword evidence="2" id="KW-1185">Reference proteome</keyword>
<sequence length="93" mass="10392">MERKLKAALLTTINDYNAITKQIHNSHAMPSQRLQLIAAQEALARVLRHFADAEYVEYIAGQWQIKVIVVESTLSVPCNRVKEGDNKSGSEGI</sequence>
<dbReference type="RefSeq" id="WP_093794652.1">
    <property type="nucleotide sequence ID" value="NZ_CP155571.1"/>
</dbReference>
<evidence type="ECO:0000313" key="1">
    <source>
        <dbReference type="EMBL" id="XFO72971.1"/>
    </source>
</evidence>